<feature type="region of interest" description="Disordered" evidence="9">
    <location>
        <begin position="364"/>
        <end position="386"/>
    </location>
</feature>
<dbReference type="InterPro" id="IPR041298">
    <property type="entry name" value="UBZ3"/>
</dbReference>
<dbReference type="PROSITE" id="PS00028">
    <property type="entry name" value="ZINC_FINGER_C2H2_1"/>
    <property type="match status" value="1"/>
</dbReference>
<dbReference type="PANTHER" id="PTHR45873:SF1">
    <property type="entry name" value="DNA POLYMERASE ETA"/>
    <property type="match status" value="1"/>
</dbReference>
<name>A0A559MAN3_9HELO</name>
<evidence type="ECO:0000256" key="8">
    <source>
        <dbReference type="ARBA" id="ARBA00023242"/>
    </source>
</evidence>
<evidence type="ECO:0000256" key="6">
    <source>
        <dbReference type="ARBA" id="ARBA00022833"/>
    </source>
</evidence>
<dbReference type="Pfam" id="PF00817">
    <property type="entry name" value="IMS"/>
    <property type="match status" value="1"/>
</dbReference>
<evidence type="ECO:0000313" key="12">
    <source>
        <dbReference type="EMBL" id="TVY90024.1"/>
    </source>
</evidence>
<reference evidence="12 13" key="1">
    <citation type="submission" date="2018-05" db="EMBL/GenBank/DDBJ databases">
        <title>Genome sequencing and assembly of the regulated plant pathogen Lachnellula willkommii and related sister species for the development of diagnostic species identification markers.</title>
        <authorList>
            <person name="Giroux E."/>
            <person name="Bilodeau G."/>
        </authorList>
    </citation>
    <scope>NUCLEOTIDE SEQUENCE [LARGE SCALE GENOMIC DNA]</scope>
    <source>
        <strain evidence="12 13">CBS 172.35</strain>
    </source>
</reference>
<dbReference type="InterPro" id="IPR043502">
    <property type="entry name" value="DNA/RNA_pol_sf"/>
</dbReference>
<evidence type="ECO:0000256" key="1">
    <source>
        <dbReference type="ARBA" id="ARBA00004123"/>
    </source>
</evidence>
<dbReference type="InterPro" id="IPR013087">
    <property type="entry name" value="Znf_C2H2_type"/>
</dbReference>
<dbReference type="Gene3D" id="3.40.1170.60">
    <property type="match status" value="1"/>
</dbReference>
<dbReference type="FunFam" id="3.40.1170.60:FF:000008">
    <property type="entry name" value="DNA polymerase eta subunit"/>
    <property type="match status" value="1"/>
</dbReference>
<dbReference type="GO" id="GO:0070987">
    <property type="term" value="P:error-free translesion synthesis"/>
    <property type="evidence" value="ECO:0007669"/>
    <property type="project" value="UniProtKB-ARBA"/>
</dbReference>
<dbReference type="InterPro" id="IPR052230">
    <property type="entry name" value="DNA_polymerase_eta"/>
</dbReference>
<evidence type="ECO:0000259" key="11">
    <source>
        <dbReference type="PROSITE" id="PS51907"/>
    </source>
</evidence>
<dbReference type="AlphaFoldDB" id="A0A559MAN3"/>
<feature type="domain" description="UmuC" evidence="10">
    <location>
        <begin position="40"/>
        <end position="280"/>
    </location>
</feature>
<dbReference type="Gene3D" id="3.30.70.270">
    <property type="match status" value="1"/>
</dbReference>
<feature type="domain" description="UBZ3-type" evidence="11">
    <location>
        <begin position="454"/>
        <end position="489"/>
    </location>
</feature>
<dbReference type="GO" id="GO:0006281">
    <property type="term" value="P:DNA repair"/>
    <property type="evidence" value="ECO:0007669"/>
    <property type="project" value="UniProtKB-KW"/>
</dbReference>
<dbReference type="PROSITE" id="PS50173">
    <property type="entry name" value="UMUC"/>
    <property type="match status" value="1"/>
</dbReference>
<comment type="subcellular location">
    <subcellularLocation>
        <location evidence="1">Nucleus</location>
    </subcellularLocation>
</comment>
<evidence type="ECO:0000256" key="4">
    <source>
        <dbReference type="ARBA" id="ARBA00022763"/>
    </source>
</evidence>
<evidence type="ECO:0000256" key="5">
    <source>
        <dbReference type="ARBA" id="ARBA00022771"/>
    </source>
</evidence>
<dbReference type="GO" id="GO:0035861">
    <property type="term" value="C:site of double-strand break"/>
    <property type="evidence" value="ECO:0007669"/>
    <property type="project" value="TreeGrafter"/>
</dbReference>
<feature type="region of interest" description="Disordered" evidence="9">
    <location>
        <begin position="483"/>
        <end position="533"/>
    </location>
</feature>
<comment type="caution">
    <text evidence="12">The sequence shown here is derived from an EMBL/GenBank/DDBJ whole genome shotgun (WGS) entry which is preliminary data.</text>
</comment>
<dbReference type="PROSITE" id="PS51907">
    <property type="entry name" value="ZF_UBZ3"/>
    <property type="match status" value="1"/>
</dbReference>
<evidence type="ECO:0000313" key="13">
    <source>
        <dbReference type="Proteomes" id="UP000315522"/>
    </source>
</evidence>
<evidence type="ECO:0000256" key="7">
    <source>
        <dbReference type="ARBA" id="ARBA00023204"/>
    </source>
</evidence>
<dbReference type="GO" id="GO:0005657">
    <property type="term" value="C:replication fork"/>
    <property type="evidence" value="ECO:0007669"/>
    <property type="project" value="UniProtKB-ARBA"/>
</dbReference>
<dbReference type="GO" id="GO:0009314">
    <property type="term" value="P:response to radiation"/>
    <property type="evidence" value="ECO:0007669"/>
    <property type="project" value="TreeGrafter"/>
</dbReference>
<dbReference type="EMBL" id="QGML01001010">
    <property type="protein sequence ID" value="TVY90024.1"/>
    <property type="molecule type" value="Genomic_DNA"/>
</dbReference>
<feature type="compositionally biased region" description="Polar residues" evidence="9">
    <location>
        <begin position="406"/>
        <end position="419"/>
    </location>
</feature>
<dbReference type="PANTHER" id="PTHR45873">
    <property type="entry name" value="DNA POLYMERASE ETA"/>
    <property type="match status" value="1"/>
</dbReference>
<dbReference type="GO" id="GO:0005634">
    <property type="term" value="C:nucleus"/>
    <property type="evidence" value="ECO:0007669"/>
    <property type="project" value="UniProtKB-SubCell"/>
</dbReference>
<keyword evidence="5" id="KW-0863">Zinc-finger</keyword>
<feature type="region of interest" description="Disordered" evidence="9">
    <location>
        <begin position="402"/>
        <end position="457"/>
    </location>
</feature>
<keyword evidence="6" id="KW-0862">Zinc</keyword>
<keyword evidence="2 12" id="KW-0808">Transferase</keyword>
<organism evidence="12 13">
    <name type="scientific">Lachnellula willkommii</name>
    <dbReference type="NCBI Taxonomy" id="215461"/>
    <lineage>
        <taxon>Eukaryota</taxon>
        <taxon>Fungi</taxon>
        <taxon>Dikarya</taxon>
        <taxon>Ascomycota</taxon>
        <taxon>Pezizomycotina</taxon>
        <taxon>Leotiomycetes</taxon>
        <taxon>Helotiales</taxon>
        <taxon>Lachnaceae</taxon>
        <taxon>Lachnellula</taxon>
    </lineage>
</organism>
<dbReference type="Pfam" id="PF18439">
    <property type="entry name" value="zf_UBZ"/>
    <property type="match status" value="1"/>
</dbReference>
<keyword evidence="8" id="KW-0539">Nucleus</keyword>
<keyword evidence="13" id="KW-1185">Reference proteome</keyword>
<keyword evidence="7" id="KW-0234">DNA repair</keyword>
<evidence type="ECO:0000256" key="2">
    <source>
        <dbReference type="ARBA" id="ARBA00022679"/>
    </source>
</evidence>
<keyword evidence="3" id="KW-0479">Metal-binding</keyword>
<dbReference type="Gene3D" id="1.10.150.20">
    <property type="entry name" value="5' to 3' exonuclease, C-terminal subdomain"/>
    <property type="match status" value="1"/>
</dbReference>
<evidence type="ECO:0000256" key="3">
    <source>
        <dbReference type="ARBA" id="ARBA00022723"/>
    </source>
</evidence>
<evidence type="ECO:0000256" key="9">
    <source>
        <dbReference type="SAM" id="MobiDB-lite"/>
    </source>
</evidence>
<proteinExistence type="predicted"/>
<keyword evidence="4" id="KW-0227">DNA damage</keyword>
<dbReference type="GO" id="GO:0008270">
    <property type="term" value="F:zinc ion binding"/>
    <property type="evidence" value="ECO:0007669"/>
    <property type="project" value="UniProtKB-KW"/>
</dbReference>
<dbReference type="FunFam" id="1.10.150.20:FF:000014">
    <property type="entry name" value="Polymerase (DNA directed), eta"/>
    <property type="match status" value="1"/>
</dbReference>
<dbReference type="InterPro" id="IPR001126">
    <property type="entry name" value="UmuC"/>
</dbReference>
<feature type="compositionally biased region" description="Basic and acidic residues" evidence="9">
    <location>
        <begin position="371"/>
        <end position="382"/>
    </location>
</feature>
<dbReference type="Proteomes" id="UP000315522">
    <property type="component" value="Unassembled WGS sequence"/>
</dbReference>
<dbReference type="PIRSF" id="PIRSF036603">
    <property type="entry name" value="DPol_eta"/>
    <property type="match status" value="1"/>
</dbReference>
<gene>
    <name evidence="12" type="primary">eso1</name>
    <name evidence="12" type="ORF">LAWI1_G005293</name>
</gene>
<feature type="compositionally biased region" description="Basic and acidic residues" evidence="9">
    <location>
        <begin position="483"/>
        <end position="493"/>
    </location>
</feature>
<sequence length="533" mass="59138">MSSSQPFEASSPIRGKKSRFTYRHLAQLAASSTTCPLRVIAHVDLDAFYAQCEMVRLNVAEDQPLAVQQWQGLIAINYPARKFGLNRHITITEAKKLCPNLICQHVATWKEGDEKWAYHDDAFKNIATHKVSLDPYRLQSRRILACIKEALPVDLQRVEKASVDEVFMDLSAQVHATMLKRYPELSGPPPYDDPTESLPLPPTTALDWQADGLIDLDADETEEEDPDWDDVAILIGSEIVRTVRAAVREKLQYTCSGGIAQNKMIAKLGSAHKKPNQQTVIRGLGGKLGEQITTAFKTDTVNELLPIAIEQLKQKLGDDTGTWVYQIIRGIDTSVGGFEDGIVGNMGIGAFLVKKDELKALDTGPAINETGQERPEKRRRTEPYTGIQRFFKLDSTDEHDDEFGSQYLSGIDTTSPENADSNEEDKAASSNLPCPEATAGKTTLSNRPPRKHQQHITDHMCDRCSMALESAEALQSHQDFHFAKDLEDEERTRVAPKQSGAIPNNKKSTGTTSKKRGTRNSKPEKGQSKLAFG</sequence>
<accession>A0A559MAN3</accession>
<dbReference type="Pfam" id="PF21704">
    <property type="entry name" value="POLH-Rev1_HhH"/>
    <property type="match status" value="1"/>
</dbReference>
<dbReference type="GO" id="GO:0003887">
    <property type="term" value="F:DNA-directed DNA polymerase activity"/>
    <property type="evidence" value="ECO:0007669"/>
    <property type="project" value="TreeGrafter"/>
</dbReference>
<protein>
    <submittedName>
        <fullName evidence="12">N-acetyltransferase</fullName>
    </submittedName>
</protein>
<dbReference type="SUPFAM" id="SSF56672">
    <property type="entry name" value="DNA/RNA polymerases"/>
    <property type="match status" value="1"/>
</dbReference>
<dbReference type="GO" id="GO:0007064">
    <property type="term" value="P:mitotic sister chromatid cohesion"/>
    <property type="evidence" value="ECO:0007669"/>
    <property type="project" value="UniProtKB-ARBA"/>
</dbReference>
<dbReference type="InterPro" id="IPR043128">
    <property type="entry name" value="Rev_trsase/Diguanyl_cyclase"/>
</dbReference>
<evidence type="ECO:0000259" key="10">
    <source>
        <dbReference type="PROSITE" id="PS50173"/>
    </source>
</evidence>
<dbReference type="GO" id="GO:0042276">
    <property type="term" value="P:error-prone translesion synthesis"/>
    <property type="evidence" value="ECO:0007669"/>
    <property type="project" value="TreeGrafter"/>
</dbReference>